<dbReference type="Gene3D" id="2.60.40.1120">
    <property type="entry name" value="Carboxypeptidase-like, regulatory domain"/>
    <property type="match status" value="1"/>
</dbReference>
<keyword evidence="4 7" id="KW-0812">Transmembrane</keyword>
<dbReference type="AlphaFoldDB" id="A0A4R0NCE2"/>
<gene>
    <name evidence="9" type="ORF">EZ444_08335</name>
</gene>
<dbReference type="Proteomes" id="UP000291117">
    <property type="component" value="Unassembled WGS sequence"/>
</dbReference>
<accession>A0A4R0NCE2</accession>
<dbReference type="NCBIfam" id="TIGR04056">
    <property type="entry name" value="OMP_RagA_SusC"/>
    <property type="match status" value="1"/>
</dbReference>
<evidence type="ECO:0000313" key="9">
    <source>
        <dbReference type="EMBL" id="TCC97908.1"/>
    </source>
</evidence>
<keyword evidence="5 7" id="KW-0472">Membrane</keyword>
<name>A0A4R0NCE2_9SPHI</name>
<dbReference type="SUPFAM" id="SSF49464">
    <property type="entry name" value="Carboxypeptidase regulatory domain-like"/>
    <property type="match status" value="1"/>
</dbReference>
<dbReference type="InterPro" id="IPR023996">
    <property type="entry name" value="TonB-dep_OMP_SusC/RagA"/>
</dbReference>
<dbReference type="Pfam" id="PF07715">
    <property type="entry name" value="Plug"/>
    <property type="match status" value="1"/>
</dbReference>
<evidence type="ECO:0000256" key="7">
    <source>
        <dbReference type="PROSITE-ProRule" id="PRU01360"/>
    </source>
</evidence>
<keyword evidence="10" id="KW-1185">Reference proteome</keyword>
<dbReference type="InterPro" id="IPR023997">
    <property type="entry name" value="TonB-dep_OMP_SusC/RagA_CS"/>
</dbReference>
<evidence type="ECO:0000256" key="5">
    <source>
        <dbReference type="ARBA" id="ARBA00023136"/>
    </source>
</evidence>
<dbReference type="PROSITE" id="PS52016">
    <property type="entry name" value="TONB_DEPENDENT_REC_3"/>
    <property type="match status" value="1"/>
</dbReference>
<proteinExistence type="inferred from homology"/>
<evidence type="ECO:0000256" key="1">
    <source>
        <dbReference type="ARBA" id="ARBA00004571"/>
    </source>
</evidence>
<reference evidence="9 10" key="1">
    <citation type="submission" date="2019-02" db="EMBL/GenBank/DDBJ databases">
        <title>Pedobacter sp. RP-3-8 sp. nov., isolated from Arctic soil.</title>
        <authorList>
            <person name="Dahal R.H."/>
        </authorList>
    </citation>
    <scope>NUCLEOTIDE SEQUENCE [LARGE SCALE GENOMIC DNA]</scope>
    <source>
        <strain evidence="9 10">RP-3-8</strain>
    </source>
</reference>
<comment type="similarity">
    <text evidence="7">Belongs to the TonB-dependent receptor family.</text>
</comment>
<evidence type="ECO:0000256" key="6">
    <source>
        <dbReference type="ARBA" id="ARBA00023237"/>
    </source>
</evidence>
<dbReference type="InterPro" id="IPR012910">
    <property type="entry name" value="Plug_dom"/>
</dbReference>
<dbReference type="Gene3D" id="2.40.170.20">
    <property type="entry name" value="TonB-dependent receptor, beta-barrel domain"/>
    <property type="match status" value="1"/>
</dbReference>
<evidence type="ECO:0000313" key="10">
    <source>
        <dbReference type="Proteomes" id="UP000291117"/>
    </source>
</evidence>
<dbReference type="Pfam" id="PF13715">
    <property type="entry name" value="CarbopepD_reg_2"/>
    <property type="match status" value="1"/>
</dbReference>
<feature type="domain" description="TonB-dependent receptor plug" evidence="8">
    <location>
        <begin position="228"/>
        <end position="354"/>
    </location>
</feature>
<comment type="subcellular location">
    <subcellularLocation>
        <location evidence="1 7">Cell outer membrane</location>
        <topology evidence="1 7">Multi-pass membrane protein</topology>
    </subcellularLocation>
</comment>
<dbReference type="InterPro" id="IPR008969">
    <property type="entry name" value="CarboxyPept-like_regulatory"/>
</dbReference>
<evidence type="ECO:0000256" key="3">
    <source>
        <dbReference type="ARBA" id="ARBA00022452"/>
    </source>
</evidence>
<dbReference type="Gene3D" id="2.170.130.10">
    <property type="entry name" value="TonB-dependent receptor, plug domain"/>
    <property type="match status" value="1"/>
</dbReference>
<comment type="caution">
    <text evidence="9">The sequence shown here is derived from an EMBL/GenBank/DDBJ whole genome shotgun (WGS) entry which is preliminary data.</text>
</comment>
<evidence type="ECO:0000256" key="2">
    <source>
        <dbReference type="ARBA" id="ARBA00022448"/>
    </source>
</evidence>
<sequence length="1090" mass="120725">MKQILLGKCARKCKSFNRKLLLVMRLTIFLLTIGCLAAQASGYAQKVTLSVRNAGIESVFVDIKKQTGFFFLCDADVLKKSGKVSLELKNVNLRDALQQLTSGKALDYKIIDQTVIISEAKASTNTNQEEIIIKGTVKSKEGSGQSETMLPGVVVTVKGAKKAVATNGNGAYSIQAPANGTLIFSMIGYGTKEVAVNGNKTIDVIMMEAASDLNEVIVTAYGTSERKENQIGSAFVVTSKDLERKPLDRIDALLEGLVPGLQYGIQDGADNTSSGRPRFGTRIRGEASFGASNDPLWVLDGIPLNTGNQTNMILGVNTSISPLTYLNPSDIESVVVLKDATATSIYGADGSNGVVLITTKKGKSGEKKLSYSFRTGLNLINNKRFHVLNADDYRELYIESYKNNPALDQSKLPDLGTTNTDWYDEFFRTGVNTSHNLSFSGGYKNTKYYISGGYYNEKQIMIKNQVERLSARINLDQKINKSIDLFFRVGVSRNINDIFNPGSSYYINRPIDSPYLPDGSFVAAFYNKLREANYDDNTQKANVVNGNIGGTFKILSGLSFTSTNGIDYSKIKENIYGSMFSNSNKDEGKATFARSRSFNWNSQQRLNFDKTINQHDFSALLGAEARSDDRASNSLTGFGFENDDIRDPNYATRITPTFSGEQKTGISYYGQLRYTLSKKYSLLGSFRRDGNSDFGVDVKWATFNSVGASWTISNEEFWKIKQFDFAKIKLSYGTNGNSRMGSYKAKGIYNLNVIGSSYNDTDGAVMASGENPVLSWETTYILNGGISIGLFKRVSLDLDIYRKTTKGLLDEVDVTRTTGFTSIDQNIGSVRNSGIEMNLVTQNIQNKDFQWTTNFNIARNTNKILKLYNNNTKVLDKTIREVGKDANTFYLVRWAGVDPRDGGPLWYDDRGNITKAFDLANRVTVGSSTPDFFGGMTNTLQYKSITLSALLVYNVGGYSFSTLQRDSESDGRNLADNNQSTNLLDRWREPGDLSNIPKSALGINENNARNSTRFLHKKTILRLSNISMNYTLPKQFIKHIHLNGANVYLQADNVGSWTPYTSKSDRNDYKNSFTPYPQPLVLSFGLNVSL</sequence>
<keyword evidence="2 7" id="KW-0813">Transport</keyword>
<keyword evidence="3 7" id="KW-1134">Transmembrane beta strand</keyword>
<dbReference type="InterPro" id="IPR039426">
    <property type="entry name" value="TonB-dep_rcpt-like"/>
</dbReference>
<organism evidence="9 10">
    <name type="scientific">Pedobacter hiemivivus</name>
    <dbReference type="NCBI Taxonomy" id="2530454"/>
    <lineage>
        <taxon>Bacteria</taxon>
        <taxon>Pseudomonadati</taxon>
        <taxon>Bacteroidota</taxon>
        <taxon>Sphingobacteriia</taxon>
        <taxon>Sphingobacteriales</taxon>
        <taxon>Sphingobacteriaceae</taxon>
        <taxon>Pedobacter</taxon>
    </lineage>
</organism>
<dbReference type="GO" id="GO:0009279">
    <property type="term" value="C:cell outer membrane"/>
    <property type="evidence" value="ECO:0007669"/>
    <property type="project" value="UniProtKB-SubCell"/>
</dbReference>
<evidence type="ECO:0000256" key="4">
    <source>
        <dbReference type="ARBA" id="ARBA00022692"/>
    </source>
</evidence>
<dbReference type="NCBIfam" id="TIGR04057">
    <property type="entry name" value="SusC_RagA_signa"/>
    <property type="match status" value="1"/>
</dbReference>
<dbReference type="InterPro" id="IPR037066">
    <property type="entry name" value="Plug_dom_sf"/>
</dbReference>
<dbReference type="InterPro" id="IPR036942">
    <property type="entry name" value="Beta-barrel_TonB_sf"/>
</dbReference>
<keyword evidence="6 7" id="KW-0998">Cell outer membrane</keyword>
<dbReference type="SUPFAM" id="SSF56935">
    <property type="entry name" value="Porins"/>
    <property type="match status" value="1"/>
</dbReference>
<protein>
    <submittedName>
        <fullName evidence="9">SusC/RagA family TonB-linked outer membrane protein</fullName>
    </submittedName>
</protein>
<evidence type="ECO:0000259" key="8">
    <source>
        <dbReference type="Pfam" id="PF07715"/>
    </source>
</evidence>
<dbReference type="OrthoDB" id="9768177at2"/>
<dbReference type="EMBL" id="SJSM01000003">
    <property type="protein sequence ID" value="TCC97908.1"/>
    <property type="molecule type" value="Genomic_DNA"/>
</dbReference>